<dbReference type="Pfam" id="PF01148">
    <property type="entry name" value="CTP_transf_1"/>
    <property type="match status" value="1"/>
</dbReference>
<comment type="pathway">
    <text evidence="3 18">Phospholipid metabolism; CDP-diacylglycerol biosynthesis; CDP-diacylglycerol from sn-glycerol 3-phosphate: step 3/3.</text>
</comment>
<comment type="catalytic activity">
    <reaction evidence="1 18">
        <text>a 1,2-diacyl-sn-glycero-3-phosphate + CTP + H(+) = a CDP-1,2-diacyl-sn-glycerol + diphosphate</text>
        <dbReference type="Rhea" id="RHEA:16229"/>
        <dbReference type="ChEBI" id="CHEBI:15378"/>
        <dbReference type="ChEBI" id="CHEBI:33019"/>
        <dbReference type="ChEBI" id="CHEBI:37563"/>
        <dbReference type="ChEBI" id="CHEBI:58332"/>
        <dbReference type="ChEBI" id="CHEBI:58608"/>
        <dbReference type="EC" id="2.7.7.41"/>
    </reaction>
</comment>
<dbReference type="InterPro" id="IPR000374">
    <property type="entry name" value="PC_trans"/>
</dbReference>
<dbReference type="UniPathway" id="UPA00557">
    <property type="reaction ID" value="UER00614"/>
</dbReference>
<keyword evidence="9" id="KW-0444">Lipid biosynthesis</keyword>
<feature type="transmembrane region" description="Helical" evidence="19">
    <location>
        <begin position="43"/>
        <end position="62"/>
    </location>
</feature>
<evidence type="ECO:0000256" key="19">
    <source>
        <dbReference type="SAM" id="Phobius"/>
    </source>
</evidence>
<dbReference type="PATRIC" id="fig|1603606.3.peg.1457"/>
<evidence type="ECO:0000256" key="2">
    <source>
        <dbReference type="ARBA" id="ARBA00004651"/>
    </source>
</evidence>
<keyword evidence="14" id="KW-0443">Lipid metabolism</keyword>
<evidence type="ECO:0000256" key="6">
    <source>
        <dbReference type="ARBA" id="ARBA00012487"/>
    </source>
</evidence>
<evidence type="ECO:0000256" key="8">
    <source>
        <dbReference type="ARBA" id="ARBA00022475"/>
    </source>
</evidence>
<comment type="pathway">
    <text evidence="4">Lipid metabolism.</text>
</comment>
<dbReference type="KEGG" id="des:DSOUD_1334"/>
<keyword evidence="8" id="KW-1003">Cell membrane</keyword>
<comment type="subcellular location">
    <subcellularLocation>
        <location evidence="2">Cell membrane</location>
        <topology evidence="2">Multi-pass membrane protein</topology>
    </subcellularLocation>
</comment>
<dbReference type="PANTHER" id="PTHR46382:SF1">
    <property type="entry name" value="PHOSPHATIDATE CYTIDYLYLTRANSFERASE"/>
    <property type="match status" value="1"/>
</dbReference>
<evidence type="ECO:0000256" key="17">
    <source>
        <dbReference type="ARBA" id="ARBA00023264"/>
    </source>
</evidence>
<keyword evidence="21" id="KW-1185">Reference proteome</keyword>
<comment type="similarity">
    <text evidence="5 18">Belongs to the CDS family.</text>
</comment>
<evidence type="ECO:0000313" key="21">
    <source>
        <dbReference type="Proteomes" id="UP000057158"/>
    </source>
</evidence>
<evidence type="ECO:0000256" key="10">
    <source>
        <dbReference type="ARBA" id="ARBA00022679"/>
    </source>
</evidence>
<keyword evidence="10 18" id="KW-0808">Transferase</keyword>
<dbReference type="STRING" id="1603606.DSOUD_1334"/>
<dbReference type="EC" id="2.7.7.41" evidence="6 18"/>
<feature type="transmembrane region" description="Helical" evidence="19">
    <location>
        <begin position="103"/>
        <end position="121"/>
    </location>
</feature>
<reference evidence="20 21" key="1">
    <citation type="submission" date="2015-07" db="EMBL/GenBank/DDBJ databases">
        <title>Isolation and Genomic Characterization of a Novel Halophilic Metal-Reducing Deltaproteobacterium from the Deep Subsurface.</title>
        <authorList>
            <person name="Badalamenti J.P."/>
            <person name="Summers Z.M."/>
            <person name="Gralnick J.A."/>
            <person name="Bond D.R."/>
        </authorList>
    </citation>
    <scope>NUCLEOTIDE SEQUENCE [LARGE SCALE GENOMIC DNA]</scope>
    <source>
        <strain evidence="20 21">WTL</strain>
    </source>
</reference>
<keyword evidence="11 18" id="KW-0812">Transmembrane</keyword>
<evidence type="ECO:0000256" key="13">
    <source>
        <dbReference type="ARBA" id="ARBA00022989"/>
    </source>
</evidence>
<evidence type="ECO:0000256" key="12">
    <source>
        <dbReference type="ARBA" id="ARBA00022695"/>
    </source>
</evidence>
<evidence type="ECO:0000256" key="7">
    <source>
        <dbReference type="ARBA" id="ARBA00019373"/>
    </source>
</evidence>
<protein>
    <recommendedName>
        <fullName evidence="7 18">Phosphatidate cytidylyltransferase</fullName>
        <ecNumber evidence="6 18">2.7.7.41</ecNumber>
    </recommendedName>
</protein>
<dbReference type="GO" id="GO:0016024">
    <property type="term" value="P:CDP-diacylglycerol biosynthetic process"/>
    <property type="evidence" value="ECO:0007669"/>
    <property type="project" value="UniProtKB-UniPathway"/>
</dbReference>
<proteinExistence type="inferred from homology"/>
<evidence type="ECO:0000256" key="1">
    <source>
        <dbReference type="ARBA" id="ARBA00001698"/>
    </source>
</evidence>
<evidence type="ECO:0000256" key="18">
    <source>
        <dbReference type="RuleBase" id="RU003938"/>
    </source>
</evidence>
<keyword evidence="12 18" id="KW-0548">Nucleotidyltransferase</keyword>
<keyword evidence="17" id="KW-1208">Phospholipid metabolism</keyword>
<evidence type="ECO:0000256" key="5">
    <source>
        <dbReference type="ARBA" id="ARBA00010185"/>
    </source>
</evidence>
<keyword evidence="15 19" id="KW-0472">Membrane</keyword>
<evidence type="ECO:0000256" key="3">
    <source>
        <dbReference type="ARBA" id="ARBA00005119"/>
    </source>
</evidence>
<name>A0A0M4CZU4_9BACT</name>
<evidence type="ECO:0000256" key="11">
    <source>
        <dbReference type="ARBA" id="ARBA00022692"/>
    </source>
</evidence>
<feature type="transmembrane region" description="Helical" evidence="19">
    <location>
        <begin position="74"/>
        <end position="97"/>
    </location>
</feature>
<feature type="transmembrane region" description="Helical" evidence="19">
    <location>
        <begin position="167"/>
        <end position="187"/>
    </location>
</feature>
<evidence type="ECO:0000313" key="20">
    <source>
        <dbReference type="EMBL" id="ALC16115.1"/>
    </source>
</evidence>
<keyword evidence="13 19" id="KW-1133">Transmembrane helix</keyword>
<keyword evidence="16" id="KW-0594">Phospholipid biosynthesis</keyword>
<organism evidence="20 21">
    <name type="scientific">Desulfuromonas soudanensis</name>
    <dbReference type="NCBI Taxonomy" id="1603606"/>
    <lineage>
        <taxon>Bacteria</taxon>
        <taxon>Pseudomonadati</taxon>
        <taxon>Thermodesulfobacteriota</taxon>
        <taxon>Desulfuromonadia</taxon>
        <taxon>Desulfuromonadales</taxon>
        <taxon>Desulfuromonadaceae</taxon>
        <taxon>Desulfuromonas</taxon>
    </lineage>
</organism>
<evidence type="ECO:0000256" key="14">
    <source>
        <dbReference type="ARBA" id="ARBA00023098"/>
    </source>
</evidence>
<evidence type="ECO:0000256" key="15">
    <source>
        <dbReference type="ARBA" id="ARBA00023136"/>
    </source>
</evidence>
<dbReference type="PANTHER" id="PTHR46382">
    <property type="entry name" value="PHOSPHATIDATE CYTIDYLYLTRANSFERASE"/>
    <property type="match status" value="1"/>
</dbReference>
<gene>
    <name evidence="20" type="ORF">DSOUD_1334</name>
</gene>
<accession>A0A0M4CZU4</accession>
<dbReference type="Proteomes" id="UP000057158">
    <property type="component" value="Chromosome"/>
</dbReference>
<sequence length="234" mass="25292">MVALLALHEFYAMSLPPARRAERLLGVLFGGVLTGLLSLDLPWALAGGLSFAVLFFAIFFLLRFRELSTVTRDLALLLCGLLYVPFLLGHLALLRGLPQGREWVFFVLLVVMASDTAAYFTGTSFGRRKLYPAISPNKSIEGAIGGLAGCILGALLGKVWFFSALTLVDVLVLGTVLGVLAQLGDLFESMLKRSFGVKDSGTLIPGHGGILDRLDSLLFVFAPAYYYALLRFAA</sequence>
<evidence type="ECO:0000256" key="16">
    <source>
        <dbReference type="ARBA" id="ARBA00023209"/>
    </source>
</evidence>
<evidence type="ECO:0000256" key="4">
    <source>
        <dbReference type="ARBA" id="ARBA00005189"/>
    </source>
</evidence>
<dbReference type="GO" id="GO:0005886">
    <property type="term" value="C:plasma membrane"/>
    <property type="evidence" value="ECO:0007669"/>
    <property type="project" value="UniProtKB-SubCell"/>
</dbReference>
<evidence type="ECO:0000256" key="9">
    <source>
        <dbReference type="ARBA" id="ARBA00022516"/>
    </source>
</evidence>
<dbReference type="EMBL" id="CP010802">
    <property type="protein sequence ID" value="ALC16115.1"/>
    <property type="molecule type" value="Genomic_DNA"/>
</dbReference>
<dbReference type="PROSITE" id="PS01315">
    <property type="entry name" value="CDS"/>
    <property type="match status" value="1"/>
</dbReference>
<dbReference type="AlphaFoldDB" id="A0A0M4CZU4"/>
<dbReference type="GO" id="GO:0004605">
    <property type="term" value="F:phosphatidate cytidylyltransferase activity"/>
    <property type="evidence" value="ECO:0007669"/>
    <property type="project" value="UniProtKB-EC"/>
</dbReference>